<evidence type="ECO:0000256" key="4">
    <source>
        <dbReference type="ARBA" id="ARBA00023136"/>
    </source>
</evidence>
<name>A0A2M7JET6_9BACT</name>
<comment type="similarity">
    <text evidence="6">Belongs to the bacterial secretin family.</text>
</comment>
<accession>A0A2M7JET6</accession>
<feature type="domain" description="Secretin/TonB short N-terminal" evidence="8">
    <location>
        <begin position="236"/>
        <end position="284"/>
    </location>
</feature>
<dbReference type="AlphaFoldDB" id="A0A2M7JET6"/>
<evidence type="ECO:0000256" key="7">
    <source>
        <dbReference type="RuleBase" id="RU004004"/>
    </source>
</evidence>
<dbReference type="InterPro" id="IPR004846">
    <property type="entry name" value="T2SS/T3SS_dom"/>
</dbReference>
<dbReference type="InterPro" id="IPR001775">
    <property type="entry name" value="GspD/PilQ"/>
</dbReference>
<dbReference type="InterPro" id="IPR050810">
    <property type="entry name" value="Bact_Secretion_Sys_Channel"/>
</dbReference>
<evidence type="ECO:0000313" key="10">
    <source>
        <dbReference type="Proteomes" id="UP000229297"/>
    </source>
</evidence>
<dbReference type="Pfam" id="PF00263">
    <property type="entry name" value="Secretin"/>
    <property type="match status" value="1"/>
</dbReference>
<evidence type="ECO:0000256" key="2">
    <source>
        <dbReference type="ARBA" id="ARBA00022448"/>
    </source>
</evidence>
<dbReference type="InterPro" id="IPR005644">
    <property type="entry name" value="NolW-like"/>
</dbReference>
<dbReference type="InterPro" id="IPR038591">
    <property type="entry name" value="NolW-like_sf"/>
</dbReference>
<comment type="subcellular location">
    <subcellularLocation>
        <location evidence="7">Cell outer membrane</location>
    </subcellularLocation>
    <subcellularLocation>
        <location evidence="1">Membrane</location>
    </subcellularLocation>
</comment>
<keyword evidence="5" id="KW-0998">Cell outer membrane</keyword>
<dbReference type="PANTHER" id="PTHR30332">
    <property type="entry name" value="PROBABLE GENERAL SECRETION PATHWAY PROTEIN D"/>
    <property type="match status" value="1"/>
</dbReference>
<dbReference type="Gene3D" id="3.30.1370.120">
    <property type="match status" value="1"/>
</dbReference>
<dbReference type="Pfam" id="PF07660">
    <property type="entry name" value="STN"/>
    <property type="match status" value="2"/>
</dbReference>
<dbReference type="Gene3D" id="3.30.1370.130">
    <property type="match status" value="4"/>
</dbReference>
<dbReference type="InterPro" id="IPR011662">
    <property type="entry name" value="Secretin/TonB_short_N"/>
</dbReference>
<dbReference type="Pfam" id="PF03958">
    <property type="entry name" value="Secretin_N"/>
    <property type="match status" value="1"/>
</dbReference>
<dbReference type="GO" id="GO:0009306">
    <property type="term" value="P:protein secretion"/>
    <property type="evidence" value="ECO:0007669"/>
    <property type="project" value="InterPro"/>
</dbReference>
<dbReference type="SMART" id="SM00965">
    <property type="entry name" value="STN"/>
    <property type="match status" value="4"/>
</dbReference>
<evidence type="ECO:0000256" key="6">
    <source>
        <dbReference type="RuleBase" id="RU004003"/>
    </source>
</evidence>
<keyword evidence="3" id="KW-0732">Signal</keyword>
<comment type="caution">
    <text evidence="9">The sequence shown here is derived from an EMBL/GenBank/DDBJ whole genome shotgun (WGS) entry which is preliminary data.</text>
</comment>
<gene>
    <name evidence="9" type="ORF">COZ71_00885</name>
</gene>
<protein>
    <recommendedName>
        <fullName evidence="8">Secretin/TonB short N-terminal domain-containing protein</fullName>
    </recommendedName>
</protein>
<dbReference type="PANTHER" id="PTHR30332:SF24">
    <property type="entry name" value="SECRETIN GSPD-RELATED"/>
    <property type="match status" value="1"/>
</dbReference>
<dbReference type="EMBL" id="PFIC01000023">
    <property type="protein sequence ID" value="PIX17893.1"/>
    <property type="molecule type" value="Genomic_DNA"/>
</dbReference>
<proteinExistence type="inferred from homology"/>
<dbReference type="GO" id="GO:0015627">
    <property type="term" value="C:type II protein secretion system complex"/>
    <property type="evidence" value="ECO:0007669"/>
    <property type="project" value="TreeGrafter"/>
</dbReference>
<reference evidence="10" key="1">
    <citation type="submission" date="2017-09" db="EMBL/GenBank/DDBJ databases">
        <title>Depth-based differentiation of microbial function through sediment-hosted aquifers and enrichment of novel symbionts in the deep terrestrial subsurface.</title>
        <authorList>
            <person name="Probst A.J."/>
            <person name="Ladd B."/>
            <person name="Jarett J.K."/>
            <person name="Geller-Mcgrath D.E."/>
            <person name="Sieber C.M.K."/>
            <person name="Emerson J.B."/>
            <person name="Anantharaman K."/>
            <person name="Thomas B.C."/>
            <person name="Malmstrom R."/>
            <person name="Stieglmeier M."/>
            <person name="Klingl A."/>
            <person name="Woyke T."/>
            <person name="Ryan C.M."/>
            <person name="Banfield J.F."/>
        </authorList>
    </citation>
    <scope>NUCLEOTIDE SEQUENCE [LARGE SCALE GENOMIC DNA]</scope>
</reference>
<evidence type="ECO:0000256" key="5">
    <source>
        <dbReference type="ARBA" id="ARBA00023237"/>
    </source>
</evidence>
<feature type="domain" description="Secretin/TonB short N-terminal" evidence="8">
    <location>
        <begin position="151"/>
        <end position="199"/>
    </location>
</feature>
<dbReference type="GO" id="GO:0009279">
    <property type="term" value="C:cell outer membrane"/>
    <property type="evidence" value="ECO:0007669"/>
    <property type="project" value="UniProtKB-SubCell"/>
</dbReference>
<organism evidence="9 10">
    <name type="scientific">Candidatus Desantisbacteria bacterium CG_4_8_14_3_um_filter_40_12</name>
    <dbReference type="NCBI Taxonomy" id="1974545"/>
    <lineage>
        <taxon>Bacteria</taxon>
        <taxon>Candidatus Desantisiibacteriota</taxon>
    </lineage>
</organism>
<dbReference type="Proteomes" id="UP000229297">
    <property type="component" value="Unassembled WGS sequence"/>
</dbReference>
<evidence type="ECO:0000256" key="3">
    <source>
        <dbReference type="ARBA" id="ARBA00022729"/>
    </source>
</evidence>
<feature type="domain" description="Secretin/TonB short N-terminal" evidence="8">
    <location>
        <begin position="321"/>
        <end position="369"/>
    </location>
</feature>
<keyword evidence="2 7" id="KW-0813">Transport</keyword>
<evidence type="ECO:0000313" key="9">
    <source>
        <dbReference type="EMBL" id="PIX17893.1"/>
    </source>
</evidence>
<evidence type="ECO:0000259" key="8">
    <source>
        <dbReference type="SMART" id="SM00965"/>
    </source>
</evidence>
<feature type="domain" description="Secretin/TonB short N-terminal" evidence="8">
    <location>
        <begin position="66"/>
        <end position="114"/>
    </location>
</feature>
<dbReference type="PRINTS" id="PR01032">
    <property type="entry name" value="PHAGEIV"/>
</dbReference>
<sequence length="677" mass="74792">MRNHSVVEQREVHMFYIRLILILLICLCPLPGVLPLAVSAENLINIDFKGTEIKDVLRALGAQQGVNIVTDESVKGQVTIHLTNVPFETGLNAILNAHRLTYEKEGTIYRVIPIKEGKPYSLIVENGLLTLDAKQVDINEILRDIALQSKINIVTDKSVRGSIALYLNKIPVEDGLQTILTTSGFKYKKENNIYIVGETGQERIKNVEIKNGLLFLDIDGADILKVLREISLQGEINIVADKSVSGLVSSHLANTPVELGLRALLEANGFTCEKISGIFYIGVSRGKKTFSIRVENDLFTVDIAAAELGEVIRALAIQGGIDIVTCDYVRGQINAHISKAPFEKVLALILEGTNYTFAKINNIYIIGEGVSLRPGSLSFITSEVIKINCVEASEVLSILPPVFPKDNIRLLKDQNAIVVIGTRQLIDKVSEFVKQIDKPSPQIMIEVLVVEFKKIIGNSLGIPEMGVKRNHLGVNLFPGAVEPLSLTYDVGSMVKDKFLARLEALVMEKKATVKANPRIATLNGHEASISVLTKDRYREFVKSVEADKMLPVSGQQTVESGIKLRIKPWVSASDEINVNISPEISNTTGMLSADSLPQTSERKVQTTIRVKDGETIIIGGLIQTQSSFTEKRIPFISHIPLMGRIFKWKSDEQQQSELVVYITPHLLPIKESRENKN</sequence>
<keyword evidence="4" id="KW-0472">Membrane</keyword>
<dbReference type="PRINTS" id="PR00811">
    <property type="entry name" value="BCTERIALGSPD"/>
</dbReference>
<evidence type="ECO:0000256" key="1">
    <source>
        <dbReference type="ARBA" id="ARBA00004370"/>
    </source>
</evidence>